<dbReference type="EMBL" id="JAOZFE010000002">
    <property type="protein sequence ID" value="MCW0953068.1"/>
    <property type="molecule type" value="Genomic_DNA"/>
</dbReference>
<name>A0ABT3E579_9LACO</name>
<keyword evidence="5" id="KW-0777">Teichoic acid biosynthesis</keyword>
<evidence type="ECO:0000313" key="9">
    <source>
        <dbReference type="Proteomes" id="UP001526225"/>
    </source>
</evidence>
<comment type="subcellular location">
    <subcellularLocation>
        <location evidence="1">Cell membrane</location>
        <topology evidence="1">Peripheral membrane protein</topology>
    </subcellularLocation>
</comment>
<dbReference type="Gene3D" id="3.40.50.12580">
    <property type="match status" value="1"/>
</dbReference>
<evidence type="ECO:0000256" key="5">
    <source>
        <dbReference type="ARBA" id="ARBA00022944"/>
    </source>
</evidence>
<dbReference type="Pfam" id="PF04464">
    <property type="entry name" value="Glyphos_transf"/>
    <property type="match status" value="1"/>
</dbReference>
<dbReference type="Gene3D" id="3.40.50.11820">
    <property type="match status" value="1"/>
</dbReference>
<dbReference type="SUPFAM" id="SSF53756">
    <property type="entry name" value="UDP-Glycosyltransferase/glycogen phosphorylase"/>
    <property type="match status" value="1"/>
</dbReference>
<dbReference type="PANTHER" id="PTHR37316">
    <property type="entry name" value="TEICHOIC ACID GLYCEROL-PHOSPHATE PRIMASE"/>
    <property type="match status" value="1"/>
</dbReference>
<dbReference type="InterPro" id="IPR007554">
    <property type="entry name" value="Glycerophosphate_synth"/>
</dbReference>
<dbReference type="InterPro" id="IPR043149">
    <property type="entry name" value="TagF_N"/>
</dbReference>
<keyword evidence="9" id="KW-1185">Reference proteome</keyword>
<dbReference type="Proteomes" id="UP001526225">
    <property type="component" value="Unassembled WGS sequence"/>
</dbReference>
<sequence length="381" mass="44188">MQQLKNKIKNSTLLGRMYGVLQLSFIKFLQLFVRVDDKQIMFMAYSGRQFSDSPREAFELLQADPAYADFKFVWAFNDPKAVDHSGITKKVSANSVTYFYHLLRSKYWVSNASIERLTPFKHPKNVYIQFWHGIPMKHLGVDEKSISPLVKRWYQNADFDYLFTYGQYDTERFKRIFPAAQRYNEVGQLRKHALEKLRLTFDRKQSLEQLHLNPNKPTLLYAPTFREYTSDNQNLAYLGRGALSELAVTYNVIYRGHYFMERGDKIPGVVVANDMDLNALFLMSDVLVTDYSSLLFDYAAELKPIYLYEADLAEYQEKRGLYISGEELSLPVAHSEAELLNMLGEGEKLETSAVEDVLTYYNSVPTQKTVDFLFEIIPAAD</sequence>
<feature type="transmembrane region" description="Helical" evidence="7">
    <location>
        <begin position="12"/>
        <end position="33"/>
    </location>
</feature>
<evidence type="ECO:0000256" key="7">
    <source>
        <dbReference type="SAM" id="Phobius"/>
    </source>
</evidence>
<keyword evidence="7" id="KW-0812">Transmembrane</keyword>
<evidence type="ECO:0000256" key="2">
    <source>
        <dbReference type="ARBA" id="ARBA00010488"/>
    </source>
</evidence>
<comment type="caution">
    <text evidence="8">The sequence shown here is derived from an EMBL/GenBank/DDBJ whole genome shotgun (WGS) entry which is preliminary data.</text>
</comment>
<keyword evidence="3" id="KW-1003">Cell membrane</keyword>
<gene>
    <name evidence="8" type="ORF">OIT44_03145</name>
</gene>
<dbReference type="InterPro" id="IPR051612">
    <property type="entry name" value="Teichoic_Acid_Biosynth"/>
</dbReference>
<keyword evidence="6 7" id="KW-0472">Membrane</keyword>
<dbReference type="PANTHER" id="PTHR37316:SF3">
    <property type="entry name" value="TEICHOIC ACID GLYCEROL-PHOSPHATE TRANSFERASE"/>
    <property type="match status" value="1"/>
</dbReference>
<evidence type="ECO:0000256" key="1">
    <source>
        <dbReference type="ARBA" id="ARBA00004202"/>
    </source>
</evidence>
<evidence type="ECO:0000313" key="8">
    <source>
        <dbReference type="EMBL" id="MCW0953068.1"/>
    </source>
</evidence>
<keyword evidence="7" id="KW-1133">Transmembrane helix</keyword>
<evidence type="ECO:0000256" key="3">
    <source>
        <dbReference type="ARBA" id="ARBA00022475"/>
    </source>
</evidence>
<evidence type="ECO:0000256" key="6">
    <source>
        <dbReference type="ARBA" id="ARBA00023136"/>
    </source>
</evidence>
<dbReference type="RefSeq" id="WP_213408487.1">
    <property type="nucleotide sequence ID" value="NZ_CP074441.1"/>
</dbReference>
<dbReference type="InterPro" id="IPR043148">
    <property type="entry name" value="TagF_C"/>
</dbReference>
<keyword evidence="4" id="KW-0808">Transferase</keyword>
<comment type="similarity">
    <text evidence="2">Belongs to the CDP-glycerol glycerophosphotransferase family.</text>
</comment>
<reference evidence="8 9" key="1">
    <citation type="submission" date="2022-10" db="EMBL/GenBank/DDBJ databases">
        <title>Weissella fermenti sp. nov., isolated from fermented cabbage.</title>
        <authorList>
            <person name="Lee J.K."/>
            <person name="Baek J.H."/>
            <person name="Choi D.G."/>
            <person name="Kim J.M."/>
            <person name="Jeon C.O."/>
        </authorList>
    </citation>
    <scope>NUCLEOTIDE SEQUENCE [LARGE SCALE GENOMIC DNA]</scope>
    <source>
        <strain evidence="8 9">KACC 18534</strain>
    </source>
</reference>
<proteinExistence type="inferred from homology"/>
<organism evidence="8 9">
    <name type="scientific">Weissella ceti</name>
    <dbReference type="NCBI Taxonomy" id="759620"/>
    <lineage>
        <taxon>Bacteria</taxon>
        <taxon>Bacillati</taxon>
        <taxon>Bacillota</taxon>
        <taxon>Bacilli</taxon>
        <taxon>Lactobacillales</taxon>
        <taxon>Lactobacillaceae</taxon>
        <taxon>Weissella</taxon>
    </lineage>
</organism>
<accession>A0ABT3E579</accession>
<evidence type="ECO:0000256" key="4">
    <source>
        <dbReference type="ARBA" id="ARBA00022679"/>
    </source>
</evidence>
<protein>
    <submittedName>
        <fullName evidence="8">CDP-glycerol glycerophosphotransferase family protein</fullName>
    </submittedName>
</protein>